<feature type="compositionally biased region" description="Basic residues" evidence="4">
    <location>
        <begin position="102"/>
        <end position="111"/>
    </location>
</feature>
<dbReference type="Proteomes" id="UP000551616">
    <property type="component" value="Unassembled WGS sequence"/>
</dbReference>
<dbReference type="PANTHER" id="PTHR44943">
    <property type="entry name" value="CELLULOSE SYNTHASE OPERON PROTEIN C"/>
    <property type="match status" value="1"/>
</dbReference>
<dbReference type="Pfam" id="PF13432">
    <property type="entry name" value="TPR_16"/>
    <property type="match status" value="1"/>
</dbReference>
<evidence type="ECO:0000256" key="5">
    <source>
        <dbReference type="SAM" id="Phobius"/>
    </source>
</evidence>
<dbReference type="PROSITE" id="PS50005">
    <property type="entry name" value="TPR"/>
    <property type="match status" value="1"/>
</dbReference>
<feature type="compositionally biased region" description="Polar residues" evidence="4">
    <location>
        <begin position="85"/>
        <end position="96"/>
    </location>
</feature>
<protein>
    <recommendedName>
        <fullName evidence="8">Tetratricopeptide repeat protein</fullName>
    </recommendedName>
</protein>
<sequence length="405" mass="44513">MEEQDRKVITSAGRDRGIFFALFAEREDNKGIAFFFLGDVAVRTLSIMVGLAFLVAASSVEAQGLGQYQYKSRSNISVGRGGYSDVTSPGYSSRQYSGGRHDNHRHHGDHHRPYRHGNYGYGYPYYGGGWGGTSLSIGFGLPPAYGYGYGYGNPYGYGYSSLYPYGTYYRPGDQYLEYYLPPTEPAELNYGPQAMKQFMGLPRDFAIEPQRTGQFESLVTPLPSPLRIEAAKPVAIEQPSEQAIERAEHFIQAGDNLFQQQRYQEALGRYKDAVATAPGYAEAHLRKGLAYLATNRPDEAVDSIELAIQQNPEVAGTSLTLDALLGNNGLAKTSILETNARRAVTDPQNPEYLFCVAVLLYFNGDKDRALQCFQAARQAGGDADAIDAFEKYLLPTATAPAGLDI</sequence>
<dbReference type="PANTHER" id="PTHR44943:SF8">
    <property type="entry name" value="TPR REPEAT-CONTAINING PROTEIN MJ0263"/>
    <property type="match status" value="1"/>
</dbReference>
<comment type="caution">
    <text evidence="6">The sequence shown here is derived from an EMBL/GenBank/DDBJ whole genome shotgun (WGS) entry which is preliminary data.</text>
</comment>
<organism evidence="6 7">
    <name type="scientific">Bremerella alba</name>
    <dbReference type="NCBI Taxonomy" id="980252"/>
    <lineage>
        <taxon>Bacteria</taxon>
        <taxon>Pseudomonadati</taxon>
        <taxon>Planctomycetota</taxon>
        <taxon>Planctomycetia</taxon>
        <taxon>Pirellulales</taxon>
        <taxon>Pirellulaceae</taxon>
        <taxon>Bremerella</taxon>
    </lineage>
</organism>
<dbReference type="EMBL" id="JABRWO010000010">
    <property type="protein sequence ID" value="MBA2116396.1"/>
    <property type="molecule type" value="Genomic_DNA"/>
</dbReference>
<keyword evidence="5" id="KW-0472">Membrane</keyword>
<evidence type="ECO:0000256" key="4">
    <source>
        <dbReference type="SAM" id="MobiDB-lite"/>
    </source>
</evidence>
<keyword evidence="2 3" id="KW-0802">TPR repeat</keyword>
<dbReference type="AlphaFoldDB" id="A0A7V8V831"/>
<evidence type="ECO:0000313" key="7">
    <source>
        <dbReference type="Proteomes" id="UP000551616"/>
    </source>
</evidence>
<proteinExistence type="predicted"/>
<evidence type="ECO:0000256" key="1">
    <source>
        <dbReference type="ARBA" id="ARBA00022737"/>
    </source>
</evidence>
<dbReference type="SUPFAM" id="SSF48452">
    <property type="entry name" value="TPR-like"/>
    <property type="match status" value="1"/>
</dbReference>
<dbReference type="InterPro" id="IPR011990">
    <property type="entry name" value="TPR-like_helical_dom_sf"/>
</dbReference>
<evidence type="ECO:0000313" key="6">
    <source>
        <dbReference type="EMBL" id="MBA2116396.1"/>
    </source>
</evidence>
<feature type="region of interest" description="Disordered" evidence="4">
    <location>
        <begin position="81"/>
        <end position="111"/>
    </location>
</feature>
<evidence type="ECO:0000256" key="2">
    <source>
        <dbReference type="ARBA" id="ARBA00022803"/>
    </source>
</evidence>
<keyword evidence="1" id="KW-0677">Repeat</keyword>
<keyword evidence="5" id="KW-1133">Transmembrane helix</keyword>
<dbReference type="InterPro" id="IPR051685">
    <property type="entry name" value="Ycf3/AcsC/BcsC/TPR_MFPF"/>
</dbReference>
<dbReference type="SMART" id="SM00028">
    <property type="entry name" value="TPR"/>
    <property type="match status" value="3"/>
</dbReference>
<reference evidence="6 7" key="1">
    <citation type="submission" date="2020-05" db="EMBL/GenBank/DDBJ databases">
        <title>Bremerella alba sp. nov., a novel planctomycete isolated from the surface of the macroalga Fucus spiralis.</title>
        <authorList>
            <person name="Godinho O."/>
            <person name="Botelho R."/>
            <person name="Albuquerque L."/>
            <person name="Wiegand S."/>
            <person name="Da Costa M.S."/>
            <person name="Lobo-Da-Cunha A."/>
            <person name="Jogler C."/>
            <person name="Lage O.M."/>
        </authorList>
    </citation>
    <scope>NUCLEOTIDE SEQUENCE [LARGE SCALE GENOMIC DNA]</scope>
    <source>
        <strain evidence="6 7">FF15</strain>
    </source>
</reference>
<evidence type="ECO:0008006" key="8">
    <source>
        <dbReference type="Google" id="ProtNLM"/>
    </source>
</evidence>
<gene>
    <name evidence="6" type="ORF">HOV93_35850</name>
</gene>
<feature type="transmembrane region" description="Helical" evidence="5">
    <location>
        <begin position="32"/>
        <end position="57"/>
    </location>
</feature>
<accession>A0A7V8V831</accession>
<keyword evidence="7" id="KW-1185">Reference proteome</keyword>
<dbReference type="Gene3D" id="1.25.40.10">
    <property type="entry name" value="Tetratricopeptide repeat domain"/>
    <property type="match status" value="1"/>
</dbReference>
<keyword evidence="5" id="KW-0812">Transmembrane</keyword>
<dbReference type="InterPro" id="IPR019734">
    <property type="entry name" value="TPR_rpt"/>
</dbReference>
<name>A0A7V8V831_9BACT</name>
<feature type="repeat" description="TPR" evidence="3">
    <location>
        <begin position="281"/>
        <end position="314"/>
    </location>
</feature>
<evidence type="ECO:0000256" key="3">
    <source>
        <dbReference type="PROSITE-ProRule" id="PRU00339"/>
    </source>
</evidence>